<dbReference type="Proteomes" id="UP000004302">
    <property type="component" value="Chromosome"/>
</dbReference>
<organism evidence="1">
    <name type="scientific">Listeria seeligeri FSL N1-067</name>
    <dbReference type="NCBI Taxonomy" id="702453"/>
    <lineage>
        <taxon>Bacteria</taxon>
        <taxon>Bacillati</taxon>
        <taxon>Bacillota</taxon>
        <taxon>Bacilli</taxon>
        <taxon>Bacillales</taxon>
        <taxon>Listeriaceae</taxon>
        <taxon>Listeria</taxon>
    </lineage>
</organism>
<dbReference type="AlphaFoldDB" id="E3ZUE6"/>
<gene>
    <name evidence="1" type="ORF">NT03LS_3253</name>
</gene>
<sequence>MQTFDPGVSPSFIIHPFIYLPSKLKAIMFFVMAL</sequence>
<evidence type="ECO:0000313" key="1">
    <source>
        <dbReference type="EMBL" id="EFR98751.1"/>
    </source>
</evidence>
<dbReference type="HOGENOM" id="CLU_3378637_0_0_9"/>
<comment type="caution">
    <text evidence="1">The sequence shown here is derived from an EMBL/GenBank/DDBJ whole genome shotgun (WGS) entry which is preliminary data.</text>
</comment>
<accession>E3ZUE6</accession>
<name>E3ZUE6_LISSE</name>
<reference evidence="1" key="1">
    <citation type="journal article" date="2010" name="Microbiol. Resour. Announc.">
        <title>Comparative genomics of the bacterial genus Listeria: Genome evolution is characterized by limited gene acquisition and limited gene loss.</title>
        <authorList>
            <person name="den Bakker H.C."/>
            <person name="Cummings C.A."/>
            <person name="Ferreira V."/>
            <person name="Vatta P."/>
            <person name="Orsi R.H."/>
            <person name="Degoricija L."/>
            <person name="Barker M."/>
            <person name="Petrauskene O."/>
            <person name="Furtado M.R."/>
            <person name="Wiedmann M."/>
        </authorList>
    </citation>
    <scope>NUCLEOTIDE SEQUENCE [LARGE SCALE GENOMIC DNA]</scope>
    <source>
        <strain evidence="1">FSL N1-067</strain>
    </source>
</reference>
<proteinExistence type="predicted"/>
<feature type="non-terminal residue" evidence="1">
    <location>
        <position position="34"/>
    </location>
</feature>
<dbReference type="EMBL" id="ADXJ01001158">
    <property type="protein sequence ID" value="EFR98751.1"/>
    <property type="molecule type" value="Genomic_DNA"/>
</dbReference>
<protein>
    <submittedName>
        <fullName evidence="1">Uncharacterized protein</fullName>
    </submittedName>
</protein>